<evidence type="ECO:0000313" key="2">
    <source>
        <dbReference type="Proteomes" id="UP000203816"/>
    </source>
</evidence>
<evidence type="ECO:0000313" key="1">
    <source>
        <dbReference type="EMBL" id="ANM46645.1"/>
    </source>
</evidence>
<organism evidence="1 2">
    <name type="scientific">Morganella phage vB_MmoM_MP1</name>
    <dbReference type="NCBI Taxonomy" id="1852628"/>
    <lineage>
        <taxon>Viruses</taxon>
        <taxon>Duplodnaviria</taxon>
        <taxon>Heunggongvirae</taxon>
        <taxon>Uroviricota</taxon>
        <taxon>Caudoviricetes</taxon>
        <taxon>Pantevenvirales</taxon>
        <taxon>Straboviridae</taxon>
        <taxon>Gualtarvirus</taxon>
        <taxon>Gualtarvirus mp1</taxon>
    </lineage>
</organism>
<dbReference type="Pfam" id="PF11242">
    <property type="entry name" value="DUF2774"/>
    <property type="match status" value="1"/>
</dbReference>
<dbReference type="GeneID" id="29059281"/>
<reference evidence="1 2" key="1">
    <citation type="submission" date="2016-04" db="EMBL/GenBank/DDBJ databases">
        <title>Comparative genomics of Morganella phages MP1 and MP2 define new clades among the T4 and T7-like Viruses.</title>
        <authorList>
            <person name="Pinto G."/>
            <person name="Oliveira A."/>
            <person name="Malgorzata L."/>
            <person name="Kropinski A."/>
            <person name="Azeredo J."/>
        </authorList>
    </citation>
    <scope>NUCLEOTIDE SEQUENCE [LARGE SCALE GENOMIC DNA]</scope>
</reference>
<protein>
    <submittedName>
        <fullName evidence="1">Uncharacterized protein</fullName>
    </submittedName>
</protein>
<dbReference type="EMBL" id="KX078569">
    <property type="protein sequence ID" value="ANM46645.1"/>
    <property type="molecule type" value="Genomic_DNA"/>
</dbReference>
<dbReference type="InterPro" id="IPR021404">
    <property type="entry name" value="Phage_T4_Gp24.3"/>
</dbReference>
<accession>A0A192YBX0</accession>
<keyword evidence="2" id="KW-1185">Reference proteome</keyword>
<proteinExistence type="predicted"/>
<dbReference type="Proteomes" id="UP000203816">
    <property type="component" value="Segment"/>
</dbReference>
<dbReference type="KEGG" id="vg:29059281"/>
<gene>
    <name evidence="1" type="ORF">MP1_gp0177</name>
</gene>
<sequence length="63" mass="7492">MTSKEKVLIYTLREHGMHFFDIAKKVGGTAKEIASVYLEVASRRKDYNEREKVVYRKRMKVKK</sequence>
<dbReference type="RefSeq" id="YP_009280035.1">
    <property type="nucleotide sequence ID" value="NC_031020.1"/>
</dbReference>
<dbReference type="OrthoDB" id="26964at10239"/>
<name>A0A192YBX0_9CAUD</name>